<dbReference type="Proteomes" id="UP001159363">
    <property type="component" value="Chromosome X"/>
</dbReference>
<sequence length="103" mass="11553">MDIVKQGVSLPMQVSEKYAELSWNSHHGELLPGTVMRIIIGPSNCGKKCVFLIFLEELNGLRFDSATYSKSLQKSKYKCLFQILKVVDGVEPHLGSIKNNEVQ</sequence>
<evidence type="ECO:0000313" key="1">
    <source>
        <dbReference type="EMBL" id="KAJ8885312.1"/>
    </source>
</evidence>
<comment type="caution">
    <text evidence="1">The sequence shown here is derived from an EMBL/GenBank/DDBJ whole genome shotgun (WGS) entry which is preliminary data.</text>
</comment>
<protein>
    <submittedName>
        <fullName evidence="1">Uncharacterized protein</fullName>
    </submittedName>
</protein>
<name>A0ABQ9HLV7_9NEOP</name>
<keyword evidence="2" id="KW-1185">Reference proteome</keyword>
<gene>
    <name evidence="1" type="ORF">PR048_011509</name>
</gene>
<evidence type="ECO:0000313" key="2">
    <source>
        <dbReference type="Proteomes" id="UP001159363"/>
    </source>
</evidence>
<reference evidence="1 2" key="1">
    <citation type="submission" date="2023-02" db="EMBL/GenBank/DDBJ databases">
        <title>LHISI_Scaffold_Assembly.</title>
        <authorList>
            <person name="Stuart O.P."/>
            <person name="Cleave R."/>
            <person name="Magrath M.J.L."/>
            <person name="Mikheyev A.S."/>
        </authorList>
    </citation>
    <scope>NUCLEOTIDE SEQUENCE [LARGE SCALE GENOMIC DNA]</scope>
    <source>
        <strain evidence="1">Daus_M_001</strain>
        <tissue evidence="1">Leg muscle</tissue>
    </source>
</reference>
<accession>A0ABQ9HLV7</accession>
<organism evidence="1 2">
    <name type="scientific">Dryococelus australis</name>
    <dbReference type="NCBI Taxonomy" id="614101"/>
    <lineage>
        <taxon>Eukaryota</taxon>
        <taxon>Metazoa</taxon>
        <taxon>Ecdysozoa</taxon>
        <taxon>Arthropoda</taxon>
        <taxon>Hexapoda</taxon>
        <taxon>Insecta</taxon>
        <taxon>Pterygota</taxon>
        <taxon>Neoptera</taxon>
        <taxon>Polyneoptera</taxon>
        <taxon>Phasmatodea</taxon>
        <taxon>Verophasmatodea</taxon>
        <taxon>Anareolatae</taxon>
        <taxon>Phasmatidae</taxon>
        <taxon>Eurycanthinae</taxon>
        <taxon>Dryococelus</taxon>
    </lineage>
</organism>
<proteinExistence type="predicted"/>
<dbReference type="EMBL" id="JARBHB010000004">
    <property type="protein sequence ID" value="KAJ8885312.1"/>
    <property type="molecule type" value="Genomic_DNA"/>
</dbReference>